<dbReference type="GO" id="GO:0005840">
    <property type="term" value="C:ribosome"/>
    <property type="evidence" value="ECO:0007669"/>
    <property type="project" value="UniProtKB-KW"/>
</dbReference>
<dbReference type="InterPro" id="IPR020784">
    <property type="entry name" value="Ribosomal_uL11_N"/>
</dbReference>
<dbReference type="SMART" id="SM00649">
    <property type="entry name" value="RL11"/>
    <property type="match status" value="1"/>
</dbReference>
<organism evidence="5">
    <name type="scientific">Phalansterium sp. PJK-2012</name>
    <dbReference type="NCBI Taxonomy" id="1267188"/>
    <lineage>
        <taxon>Eukaryota</taxon>
        <taxon>Amoebozoa</taxon>
        <taxon>Evosea</taxon>
        <taxon>Variosea</taxon>
        <taxon>Phalansterium</taxon>
    </lineage>
</organism>
<evidence type="ECO:0000256" key="2">
    <source>
        <dbReference type="ARBA" id="ARBA00022980"/>
    </source>
</evidence>
<evidence type="ECO:0000256" key="3">
    <source>
        <dbReference type="ARBA" id="ARBA00023274"/>
    </source>
</evidence>
<geneLocation type="mitochondrion" evidence="5"/>
<accession>T1QE57</accession>
<gene>
    <name evidence="5" type="primary">rpl11</name>
</gene>
<keyword evidence="5" id="KW-0496">Mitochondrion</keyword>
<dbReference type="EMBL" id="KC121006">
    <property type="protein sequence ID" value="AFZ64067.1"/>
    <property type="molecule type" value="Genomic_DNA"/>
</dbReference>
<evidence type="ECO:0000259" key="4">
    <source>
        <dbReference type="Pfam" id="PF03946"/>
    </source>
</evidence>
<dbReference type="AlphaFoldDB" id="T1QE57"/>
<dbReference type="GO" id="GO:0006412">
    <property type="term" value="P:translation"/>
    <property type="evidence" value="ECO:0007669"/>
    <property type="project" value="InterPro"/>
</dbReference>
<dbReference type="Gene3D" id="3.30.1550.10">
    <property type="entry name" value="Ribosomal protein L11/L12, N-terminal domain"/>
    <property type="match status" value="1"/>
</dbReference>
<proteinExistence type="inferred from homology"/>
<keyword evidence="2 5" id="KW-0689">Ribosomal protein</keyword>
<dbReference type="GO" id="GO:0003735">
    <property type="term" value="F:structural constituent of ribosome"/>
    <property type="evidence" value="ECO:0007669"/>
    <property type="project" value="InterPro"/>
</dbReference>
<name>T1QE57_9EUKA</name>
<reference evidence="5" key="1">
    <citation type="journal article" date="2013" name="Protist Genomics">
        <title>The complete mitochondrial genome from an unidentified Phalansterium species.</title>
        <authorList>
            <person name="Pombert J.-F."/>
            <person name="Smirnov A."/>
            <person name="James E.R."/>
            <person name="Janouskovec J."/>
            <person name="Gray M.W."/>
            <person name="Keeling P.J."/>
        </authorList>
    </citation>
    <scope>NUCLEOTIDE SEQUENCE</scope>
    <source>
        <strain evidence="5">UTEX1284</strain>
    </source>
</reference>
<evidence type="ECO:0000313" key="5">
    <source>
        <dbReference type="EMBL" id="AFZ64067.1"/>
    </source>
</evidence>
<dbReference type="SUPFAM" id="SSF54747">
    <property type="entry name" value="Ribosomal L11/L12e N-terminal domain"/>
    <property type="match status" value="1"/>
</dbReference>
<dbReference type="Pfam" id="PF03946">
    <property type="entry name" value="Ribosomal_L11_N"/>
    <property type="match status" value="1"/>
</dbReference>
<protein>
    <submittedName>
        <fullName evidence="5">Ribosomal protein L11</fullName>
    </submittedName>
</protein>
<evidence type="ECO:0000256" key="1">
    <source>
        <dbReference type="ARBA" id="ARBA00010537"/>
    </source>
</evidence>
<sequence length="150" mass="17157">MKMKNIIARPKVIIGAGEAKSGAPLTPLLGPHNVDIKKFNELFNEKTSSINNGIEVVAYINKYSRTTFEVLIKPTPASKLILNGVVNEQNIITLEQIYDIVRVRELFINHFYKKKIDKEEFMLLARNTIAVIRSFHNVKINSTFYSDYDL</sequence>
<dbReference type="InterPro" id="IPR000911">
    <property type="entry name" value="Ribosomal_uL11"/>
</dbReference>
<comment type="similarity">
    <text evidence="1">Belongs to the universal ribosomal protein uL11 family.</text>
</comment>
<feature type="domain" description="Large ribosomal subunit protein uL11 N-terminal" evidence="4">
    <location>
        <begin position="11"/>
        <end position="64"/>
    </location>
</feature>
<dbReference type="InterPro" id="IPR036796">
    <property type="entry name" value="Ribosomal_uL11_N_sf"/>
</dbReference>
<keyword evidence="3" id="KW-0687">Ribonucleoprotein</keyword>
<dbReference type="GO" id="GO:1990904">
    <property type="term" value="C:ribonucleoprotein complex"/>
    <property type="evidence" value="ECO:0007669"/>
    <property type="project" value="UniProtKB-KW"/>
</dbReference>